<organism evidence="1 2">
    <name type="scientific">Helicobacter pylori NY40</name>
    <dbReference type="NCBI Taxonomy" id="1426844"/>
    <lineage>
        <taxon>Bacteria</taxon>
        <taxon>Pseudomonadati</taxon>
        <taxon>Campylobacterota</taxon>
        <taxon>Epsilonproteobacteria</taxon>
        <taxon>Campylobacterales</taxon>
        <taxon>Helicobacteraceae</taxon>
        <taxon>Helicobacter</taxon>
    </lineage>
</organism>
<accession>A0A060Q091</accession>
<dbReference type="AlphaFoldDB" id="A0A060Q091"/>
<evidence type="ECO:0000313" key="1">
    <source>
        <dbReference type="EMBL" id="BAO97517.1"/>
    </source>
</evidence>
<dbReference type="Pfam" id="PF01856">
    <property type="entry name" value="HP_OMP"/>
    <property type="match status" value="1"/>
</dbReference>
<evidence type="ECO:0000313" key="2">
    <source>
        <dbReference type="Proteomes" id="UP000031662"/>
    </source>
</evidence>
<dbReference type="EMBL" id="AP014523">
    <property type="protein sequence ID" value="BAO97517.1"/>
    <property type="molecule type" value="Genomic_DNA"/>
</dbReference>
<reference evidence="1 2" key="1">
    <citation type="submission" date="2013-11" db="EMBL/GenBank/DDBJ databases">
        <title>Estimation of Helicobacter pylori bacteriophage ecology using H. pylori isolates.</title>
        <authorList>
            <person name="Uchiyama J."/>
            <person name="Takemura-Uchiyama I."/>
            <person name="Ujihara T."/>
            <person name="Matsuzaki S."/>
        </authorList>
    </citation>
    <scope>NUCLEOTIDE SEQUENCE [LARGE SCALE GENOMIC DNA]</scope>
    <source>
        <strain evidence="1 2">NY40</strain>
    </source>
</reference>
<dbReference type="Proteomes" id="UP000031662">
    <property type="component" value="Chromosome"/>
</dbReference>
<dbReference type="RefSeq" id="WP_000765633.1">
    <property type="nucleotide sequence ID" value="NZ_AP014523.1"/>
</dbReference>
<proteinExistence type="predicted"/>
<dbReference type="HOGENOM" id="CLU_098601_0_0_7"/>
<sequence>MKLFSKDLFKKVTPLFLSVCFLSPTLTQAKSRFYVASQYQVGKMIMKKYNDLKRTIEGASFSLGWEINPTNYWFYSRYYFFMDYGNVILNKRTGAQANMFTYGFGGDLIVEYNKNPLYVFSLFYGMQVAENTWTISKHSANFIIDDWRSIQGFSLKTSNFRMLGLVGFKFQTVLFHHDASIEVGVKWPFAFEYDSPFVRLFSVFISHTFYL</sequence>
<gene>
    <name evidence="1" type="ORF">NY40_0497</name>
</gene>
<name>A0A060Q091_HELPX</name>
<protein>
    <submittedName>
        <fullName evidence="1">Outer membrane protein</fullName>
    </submittedName>
</protein>
<dbReference type="InterPro" id="IPR002718">
    <property type="entry name" value="OMP_Helicobacter"/>
</dbReference>